<dbReference type="EMBL" id="CAJNOQ010015648">
    <property type="protein sequence ID" value="CAF1365687.1"/>
    <property type="molecule type" value="Genomic_DNA"/>
</dbReference>
<evidence type="ECO:0000313" key="2">
    <source>
        <dbReference type="EMBL" id="CAF4247793.1"/>
    </source>
</evidence>
<gene>
    <name evidence="1" type="ORF">GPM918_LOCUS31604</name>
    <name evidence="2" type="ORF">SRO942_LOCUS32255</name>
</gene>
<dbReference type="Proteomes" id="UP000681722">
    <property type="component" value="Unassembled WGS sequence"/>
</dbReference>
<comment type="caution">
    <text evidence="1">The sequence shown here is derived from an EMBL/GenBank/DDBJ whole genome shotgun (WGS) entry which is preliminary data.</text>
</comment>
<name>A0A815IA98_9BILA</name>
<evidence type="ECO:0000313" key="3">
    <source>
        <dbReference type="Proteomes" id="UP000663829"/>
    </source>
</evidence>
<protein>
    <submittedName>
        <fullName evidence="1">Uncharacterized protein</fullName>
    </submittedName>
</protein>
<sequence>MDDVHCEIFIHRRKCSDGCQCLVTDAHHLADFDHPEYCPDGGRCTNMGKDHLNLYRHVPICKNGIDCDRRYTQGAQHLAQFRHCQHPCEFGGNCVHFHDQKHITNEQHPFNPPCPYTPFSCKMFAKFLQPNNGQNNNSTNQNEMNEIRTHCCRYSHICPWGRLCNDQSEEHLSITIHIARQMCPNGNNSCNQMMEEDHLDSFSHLNVRDMRLLCYYPGSECRDRAKVEHIIKYRHNYMLDYLGVAQYFALNKQINFVQNQIEMTQMICNYVKKTYKQAWTSVSVPKNLLDWIAALQPIHRCVAPIFESILVHGHVMSRSYIQRLKDPTFVAGIVDQHKRVRTILASQVPHKELREGEA</sequence>
<accession>A0A815IA98</accession>
<dbReference type="AlphaFoldDB" id="A0A815IA98"/>
<keyword evidence="3" id="KW-1185">Reference proteome</keyword>
<dbReference type="OrthoDB" id="10059986at2759"/>
<dbReference type="Proteomes" id="UP000663829">
    <property type="component" value="Unassembled WGS sequence"/>
</dbReference>
<proteinExistence type="predicted"/>
<organism evidence="1 3">
    <name type="scientific">Didymodactylos carnosus</name>
    <dbReference type="NCBI Taxonomy" id="1234261"/>
    <lineage>
        <taxon>Eukaryota</taxon>
        <taxon>Metazoa</taxon>
        <taxon>Spiralia</taxon>
        <taxon>Gnathifera</taxon>
        <taxon>Rotifera</taxon>
        <taxon>Eurotatoria</taxon>
        <taxon>Bdelloidea</taxon>
        <taxon>Philodinida</taxon>
        <taxon>Philodinidae</taxon>
        <taxon>Didymodactylos</taxon>
    </lineage>
</organism>
<dbReference type="EMBL" id="CAJOBC010072634">
    <property type="protein sequence ID" value="CAF4247793.1"/>
    <property type="molecule type" value="Genomic_DNA"/>
</dbReference>
<reference evidence="1" key="1">
    <citation type="submission" date="2021-02" db="EMBL/GenBank/DDBJ databases">
        <authorList>
            <person name="Nowell W R."/>
        </authorList>
    </citation>
    <scope>NUCLEOTIDE SEQUENCE</scope>
</reference>
<evidence type="ECO:0000313" key="1">
    <source>
        <dbReference type="EMBL" id="CAF1365687.1"/>
    </source>
</evidence>